<dbReference type="Proteomes" id="UP000192796">
    <property type="component" value="Unassembled WGS sequence"/>
</dbReference>
<dbReference type="AlphaFoldDB" id="A0A1V9FN07"/>
<evidence type="ECO:0000313" key="3">
    <source>
        <dbReference type="Proteomes" id="UP000192796"/>
    </source>
</evidence>
<gene>
    <name evidence="2" type="ORF">A3860_36165</name>
</gene>
<comment type="caution">
    <text evidence="2">The sequence shown here is derived from an EMBL/GenBank/DDBJ whole genome shotgun (WGS) entry which is preliminary data.</text>
</comment>
<feature type="transmembrane region" description="Helical" evidence="1">
    <location>
        <begin position="155"/>
        <end position="174"/>
    </location>
</feature>
<name>A0A1V9FN07_9BACT</name>
<feature type="transmembrane region" description="Helical" evidence="1">
    <location>
        <begin position="74"/>
        <end position="96"/>
    </location>
</feature>
<keyword evidence="3" id="KW-1185">Reference proteome</keyword>
<evidence type="ECO:0000313" key="2">
    <source>
        <dbReference type="EMBL" id="OQP59720.1"/>
    </source>
</evidence>
<reference evidence="2 3" key="1">
    <citation type="submission" date="2016-03" db="EMBL/GenBank/DDBJ databases">
        <title>Niastella vici sp. nov., isolated from farmland soil.</title>
        <authorList>
            <person name="Chen L."/>
            <person name="Wang D."/>
            <person name="Yang S."/>
            <person name="Wang G."/>
        </authorList>
    </citation>
    <scope>NUCLEOTIDE SEQUENCE [LARGE SCALE GENOMIC DNA]</scope>
    <source>
        <strain evidence="2 3">DJ57</strain>
    </source>
</reference>
<dbReference type="OrthoDB" id="5706484at2"/>
<proteinExistence type="predicted"/>
<sequence length="216" mass="25340">MEDTEIINLWKSYGQKLEESLHLNRQNAEEITRLKVRSFLSPMKPVKLFAIIVGIIWVGLIDILIISNLPTGNWFFIISAGIQVLLTKLAIIIYLYQLILIHQADISEPILQTQHKLARLKSTTLWVTRILFLQLPVWTTFYWNKSMLLNGTIPLYMLQTAVTLTFTFVAVWLFRNIKYENKDKKWFRLIFDGKEWTPVLKSIELLNQVKEYKANA</sequence>
<dbReference type="EMBL" id="LVYD01000073">
    <property type="protein sequence ID" value="OQP59720.1"/>
    <property type="molecule type" value="Genomic_DNA"/>
</dbReference>
<keyword evidence="1" id="KW-0812">Transmembrane</keyword>
<dbReference type="RefSeq" id="WP_081154135.1">
    <property type="nucleotide sequence ID" value="NZ_LVYD01000073.1"/>
</dbReference>
<dbReference type="STRING" id="1703345.A3860_36165"/>
<keyword evidence="1" id="KW-0472">Membrane</keyword>
<protein>
    <submittedName>
        <fullName evidence="2">Uncharacterized protein</fullName>
    </submittedName>
</protein>
<evidence type="ECO:0000256" key="1">
    <source>
        <dbReference type="SAM" id="Phobius"/>
    </source>
</evidence>
<keyword evidence="1" id="KW-1133">Transmembrane helix</keyword>
<feature type="transmembrane region" description="Helical" evidence="1">
    <location>
        <begin position="124"/>
        <end position="143"/>
    </location>
</feature>
<organism evidence="2 3">
    <name type="scientific">Niastella vici</name>
    <dbReference type="NCBI Taxonomy" id="1703345"/>
    <lineage>
        <taxon>Bacteria</taxon>
        <taxon>Pseudomonadati</taxon>
        <taxon>Bacteroidota</taxon>
        <taxon>Chitinophagia</taxon>
        <taxon>Chitinophagales</taxon>
        <taxon>Chitinophagaceae</taxon>
        <taxon>Niastella</taxon>
    </lineage>
</organism>
<accession>A0A1V9FN07</accession>
<feature type="transmembrane region" description="Helical" evidence="1">
    <location>
        <begin position="48"/>
        <end position="68"/>
    </location>
</feature>